<evidence type="ECO:0000256" key="2">
    <source>
        <dbReference type="ARBA" id="ARBA00022448"/>
    </source>
</evidence>
<dbReference type="AlphaFoldDB" id="A0A240E4M0"/>
<feature type="transmembrane region" description="Helical" evidence="10">
    <location>
        <begin position="288"/>
        <end position="308"/>
    </location>
</feature>
<dbReference type="InterPro" id="IPR048279">
    <property type="entry name" value="MdtK-like"/>
</dbReference>
<keyword evidence="2" id="KW-0813">Transport</keyword>
<feature type="transmembrane region" description="Helical" evidence="10">
    <location>
        <begin position="162"/>
        <end position="185"/>
    </location>
</feature>
<evidence type="ECO:0000256" key="8">
    <source>
        <dbReference type="ARBA" id="ARBA00023136"/>
    </source>
</evidence>
<feature type="transmembrane region" description="Helical" evidence="10">
    <location>
        <begin position="20"/>
        <end position="38"/>
    </location>
</feature>
<evidence type="ECO:0000313" key="12">
    <source>
        <dbReference type="Proteomes" id="UP000218069"/>
    </source>
</evidence>
<name>A0A240E4M0_9BURK</name>
<dbReference type="Proteomes" id="UP000218069">
    <property type="component" value="Unassembled WGS sequence"/>
</dbReference>
<dbReference type="PIRSF" id="PIRSF006603">
    <property type="entry name" value="DinF"/>
    <property type="match status" value="1"/>
</dbReference>
<dbReference type="CDD" id="cd13131">
    <property type="entry name" value="MATE_NorM_like"/>
    <property type="match status" value="1"/>
</dbReference>
<feature type="transmembrane region" description="Helical" evidence="10">
    <location>
        <begin position="197"/>
        <end position="219"/>
    </location>
</feature>
<keyword evidence="7" id="KW-0406">Ion transport</keyword>
<organism evidence="11 12">
    <name type="scientific">Polynucleobacter meluiroseus</name>
    <dbReference type="NCBI Taxonomy" id="1938814"/>
    <lineage>
        <taxon>Bacteria</taxon>
        <taxon>Pseudomonadati</taxon>
        <taxon>Pseudomonadota</taxon>
        <taxon>Betaproteobacteria</taxon>
        <taxon>Burkholderiales</taxon>
        <taxon>Burkholderiaceae</taxon>
        <taxon>Polynucleobacter</taxon>
    </lineage>
</organism>
<dbReference type="Pfam" id="PF01554">
    <property type="entry name" value="MatE"/>
    <property type="match status" value="2"/>
</dbReference>
<evidence type="ECO:0000256" key="1">
    <source>
        <dbReference type="ARBA" id="ARBA00004429"/>
    </source>
</evidence>
<keyword evidence="3" id="KW-0050">Antiport</keyword>
<protein>
    <recommendedName>
        <fullName evidence="9">Multidrug-efflux transporter</fullName>
    </recommendedName>
</protein>
<keyword evidence="12" id="KW-1185">Reference proteome</keyword>
<evidence type="ECO:0000256" key="6">
    <source>
        <dbReference type="ARBA" id="ARBA00022989"/>
    </source>
</evidence>
<reference evidence="12" key="1">
    <citation type="submission" date="2017-08" db="EMBL/GenBank/DDBJ databases">
        <authorList>
            <person name="Varghese N."/>
            <person name="Submissions S."/>
        </authorList>
    </citation>
    <scope>NUCLEOTIDE SEQUENCE [LARGE SCALE GENOMIC DNA]</scope>
    <source>
        <strain evidence="12">AP-Melu-1000-B4</strain>
    </source>
</reference>
<proteinExistence type="predicted"/>
<keyword evidence="6 10" id="KW-1133">Transmembrane helix</keyword>
<dbReference type="GO" id="GO:0005886">
    <property type="term" value="C:plasma membrane"/>
    <property type="evidence" value="ECO:0007669"/>
    <property type="project" value="UniProtKB-SubCell"/>
</dbReference>
<evidence type="ECO:0000313" key="11">
    <source>
        <dbReference type="EMBL" id="SNX29481.1"/>
    </source>
</evidence>
<keyword evidence="8 10" id="KW-0472">Membrane</keyword>
<keyword evidence="4" id="KW-1003">Cell membrane</keyword>
<feature type="transmembrane region" description="Helical" evidence="10">
    <location>
        <begin position="394"/>
        <end position="416"/>
    </location>
</feature>
<evidence type="ECO:0000256" key="5">
    <source>
        <dbReference type="ARBA" id="ARBA00022692"/>
    </source>
</evidence>
<sequence length="464" mass="50485">MGLHFKLARLGEDIPALLKLAAPLLIGQLAVITFGVLDTAMTARYSAPDLAALAMASAIFISIYVGLTGVVSALAPIAGQLFGAKRLDEIGEEVRQSIWLALGLTVLGCLVLLNADFLLRISRVDLEIEGKARLYLSILAIGLPASMGMRVLIALHNAVSRPAVITVVQLIGLGLKFPLNLLFIYGGFGFEGMGGPGCAVATVIISWLWLVSTLLIVLLDDFYKPFKVFSRFSMPDWRRIWTLLRLGAPIGFSYLIEVTSFSFMSLFIARLGTTALAGHQIIANMGTVMYMVPLALSIATMTLVSQSIGANKQERAEEIGWSSIFFTTVVCVSMGVAVWVFRMTLLDLYNPPEEVRAFSVPLFLFIAFYQVFDALQVNAAFILRAYRVAFWPMLIYAGSLWGVGLGGGYLMGFNVFGNTPAFLQGASGFWAGNSISLGLAACFLLYLFRRTAARFEKTHPPVEV</sequence>
<evidence type="ECO:0000256" key="7">
    <source>
        <dbReference type="ARBA" id="ARBA00023065"/>
    </source>
</evidence>
<evidence type="ECO:0000256" key="3">
    <source>
        <dbReference type="ARBA" id="ARBA00022449"/>
    </source>
</evidence>
<dbReference type="NCBIfam" id="TIGR00797">
    <property type="entry name" value="matE"/>
    <property type="match status" value="1"/>
</dbReference>
<feature type="transmembrane region" description="Helical" evidence="10">
    <location>
        <begin position="98"/>
        <end position="122"/>
    </location>
</feature>
<evidence type="ECO:0000256" key="9">
    <source>
        <dbReference type="ARBA" id="ARBA00031636"/>
    </source>
</evidence>
<dbReference type="GO" id="GO:0015297">
    <property type="term" value="F:antiporter activity"/>
    <property type="evidence" value="ECO:0007669"/>
    <property type="project" value="UniProtKB-KW"/>
</dbReference>
<dbReference type="PANTHER" id="PTHR43298">
    <property type="entry name" value="MULTIDRUG RESISTANCE PROTEIN NORM-RELATED"/>
    <property type="match status" value="1"/>
</dbReference>
<feature type="transmembrane region" description="Helical" evidence="10">
    <location>
        <begin position="134"/>
        <end position="156"/>
    </location>
</feature>
<dbReference type="EMBL" id="OANS01000005">
    <property type="protein sequence ID" value="SNX29481.1"/>
    <property type="molecule type" value="Genomic_DNA"/>
</dbReference>
<accession>A0A240E4M0</accession>
<dbReference type="PANTHER" id="PTHR43298:SF2">
    <property type="entry name" value="FMN_FAD EXPORTER YEEO-RELATED"/>
    <property type="match status" value="1"/>
</dbReference>
<dbReference type="GO" id="GO:0042910">
    <property type="term" value="F:xenobiotic transmembrane transporter activity"/>
    <property type="evidence" value="ECO:0007669"/>
    <property type="project" value="InterPro"/>
</dbReference>
<feature type="transmembrane region" description="Helical" evidence="10">
    <location>
        <begin position="428"/>
        <end position="448"/>
    </location>
</feature>
<evidence type="ECO:0000256" key="4">
    <source>
        <dbReference type="ARBA" id="ARBA00022475"/>
    </source>
</evidence>
<comment type="subcellular location">
    <subcellularLocation>
        <location evidence="1">Cell inner membrane</location>
        <topology evidence="1">Multi-pass membrane protein</topology>
    </subcellularLocation>
</comment>
<dbReference type="RefSeq" id="WP_096674606.1">
    <property type="nucleotide sequence ID" value="NZ_OANS01000005.1"/>
</dbReference>
<feature type="transmembrane region" description="Helical" evidence="10">
    <location>
        <begin position="320"/>
        <end position="341"/>
    </location>
</feature>
<feature type="transmembrane region" description="Helical" evidence="10">
    <location>
        <begin position="50"/>
        <end position="78"/>
    </location>
</feature>
<keyword evidence="5 10" id="KW-0812">Transmembrane</keyword>
<dbReference type="InterPro" id="IPR002528">
    <property type="entry name" value="MATE_fam"/>
</dbReference>
<dbReference type="OrthoDB" id="9780160at2"/>
<evidence type="ECO:0000256" key="10">
    <source>
        <dbReference type="SAM" id="Phobius"/>
    </source>
</evidence>
<dbReference type="InterPro" id="IPR050222">
    <property type="entry name" value="MATE_MdtK"/>
</dbReference>
<gene>
    <name evidence="11" type="ORF">SAMN06295945_1858</name>
</gene>
<dbReference type="GO" id="GO:0006811">
    <property type="term" value="P:monoatomic ion transport"/>
    <property type="evidence" value="ECO:0007669"/>
    <property type="project" value="UniProtKB-KW"/>
</dbReference>